<evidence type="ECO:0000313" key="2">
    <source>
        <dbReference type="Proteomes" id="UP000838756"/>
    </source>
</evidence>
<reference evidence="1" key="1">
    <citation type="submission" date="2022-03" db="EMBL/GenBank/DDBJ databases">
        <authorList>
            <person name="Lindestad O."/>
        </authorList>
    </citation>
    <scope>NUCLEOTIDE SEQUENCE</scope>
</reference>
<sequence>MNIVGDQGHNSSQITASRKAPIWDNDRMYACHPTNIINEKVCENRYMDGSSFLSSRCYENIDRKSNGACEGCEEPAYDEVLGRKATMRGPIVRIARFRAELQRNMGTFGQPWIKYCILFGTEDMNYDYSASFFCNEMRMIKSRQKRQA</sequence>
<evidence type="ECO:0000313" key="1">
    <source>
        <dbReference type="EMBL" id="CAH2218318.1"/>
    </source>
</evidence>
<name>A0A8S4QYS6_9NEOP</name>
<accession>A0A8S4QYS6</accession>
<dbReference type="EMBL" id="CAKXAJ010019391">
    <property type="protein sequence ID" value="CAH2218318.1"/>
    <property type="molecule type" value="Genomic_DNA"/>
</dbReference>
<comment type="caution">
    <text evidence="1">The sequence shown here is derived from an EMBL/GenBank/DDBJ whole genome shotgun (WGS) entry which is preliminary data.</text>
</comment>
<protein>
    <submittedName>
        <fullName evidence="1">Jg14818 protein</fullName>
    </submittedName>
</protein>
<organism evidence="1 2">
    <name type="scientific">Pararge aegeria aegeria</name>
    <dbReference type="NCBI Taxonomy" id="348720"/>
    <lineage>
        <taxon>Eukaryota</taxon>
        <taxon>Metazoa</taxon>
        <taxon>Ecdysozoa</taxon>
        <taxon>Arthropoda</taxon>
        <taxon>Hexapoda</taxon>
        <taxon>Insecta</taxon>
        <taxon>Pterygota</taxon>
        <taxon>Neoptera</taxon>
        <taxon>Endopterygota</taxon>
        <taxon>Lepidoptera</taxon>
        <taxon>Glossata</taxon>
        <taxon>Ditrysia</taxon>
        <taxon>Papilionoidea</taxon>
        <taxon>Nymphalidae</taxon>
        <taxon>Satyrinae</taxon>
        <taxon>Satyrini</taxon>
        <taxon>Parargina</taxon>
        <taxon>Pararge</taxon>
    </lineage>
</organism>
<keyword evidence="2" id="KW-1185">Reference proteome</keyword>
<gene>
    <name evidence="1" type="primary">jg14818</name>
    <name evidence="1" type="ORF">PAEG_LOCUS6155</name>
</gene>
<dbReference type="AlphaFoldDB" id="A0A8S4QYS6"/>
<dbReference type="Proteomes" id="UP000838756">
    <property type="component" value="Unassembled WGS sequence"/>
</dbReference>
<proteinExistence type="predicted"/>